<keyword evidence="3" id="KW-1185">Reference proteome</keyword>
<name>A0A1H1JXL7_9BURK</name>
<evidence type="ECO:0000259" key="1">
    <source>
        <dbReference type="Pfam" id="PF08805"/>
    </source>
</evidence>
<dbReference type="InterPro" id="IPR014911">
    <property type="entry name" value="PilS_N"/>
</dbReference>
<organism evidence="2 3">
    <name type="scientific">Paraburkholderia fungorum</name>
    <dbReference type="NCBI Taxonomy" id="134537"/>
    <lineage>
        <taxon>Bacteria</taxon>
        <taxon>Pseudomonadati</taxon>
        <taxon>Pseudomonadota</taxon>
        <taxon>Betaproteobacteria</taxon>
        <taxon>Burkholderiales</taxon>
        <taxon>Burkholderiaceae</taxon>
        <taxon>Paraburkholderia</taxon>
    </lineage>
</organism>
<dbReference type="RefSeq" id="WP_074774036.1">
    <property type="nucleotide sequence ID" value="NZ_FNKP01000004.1"/>
</dbReference>
<accession>A0A1H1JXL7</accession>
<dbReference type="Pfam" id="PF08805">
    <property type="entry name" value="PilS"/>
    <property type="match status" value="1"/>
</dbReference>
<protein>
    <submittedName>
        <fullName evidence="2">PilS N terminal</fullName>
    </submittedName>
</protein>
<gene>
    <name evidence="2" type="ORF">SAMN05443245_7411</name>
</gene>
<proteinExistence type="predicted"/>
<dbReference type="AlphaFoldDB" id="A0A1H1JXL7"/>
<dbReference type="Gene3D" id="3.30.1690.10">
    <property type="entry name" value="TcpA-like pilin"/>
    <property type="match status" value="1"/>
</dbReference>
<dbReference type="OrthoDB" id="9098567at2"/>
<reference evidence="3" key="1">
    <citation type="submission" date="2016-10" db="EMBL/GenBank/DDBJ databases">
        <authorList>
            <person name="Varghese N."/>
        </authorList>
    </citation>
    <scope>NUCLEOTIDE SEQUENCE [LARGE SCALE GENOMIC DNA]</scope>
    <source>
        <strain evidence="3">GAS106B</strain>
    </source>
</reference>
<dbReference type="EMBL" id="FNKP01000004">
    <property type="protein sequence ID" value="SDR54367.1"/>
    <property type="molecule type" value="Genomic_DNA"/>
</dbReference>
<sequence length="196" mass="20005">MQIQNKEISKTTLLKLGRRRRQSGELSMIESAAVMAAAALLALLAYAGGKFVMDRVHASQFKSEAQLFHTGILDATANDTDFSAETLKTLSQNHAFDSAGSRVASGGSGVTGMFGGAVTASTGTVINTNDAMVLTYPVPATVCSLSVAAIANAYTEVTVNGTTIASPSTTFSSATGATACTSAGATATVAMYTTRS</sequence>
<evidence type="ECO:0000313" key="3">
    <source>
        <dbReference type="Proteomes" id="UP000183487"/>
    </source>
</evidence>
<feature type="domain" description="Type 4 secretion system PilS N-terminal" evidence="1">
    <location>
        <begin position="85"/>
        <end position="191"/>
    </location>
</feature>
<dbReference type="Proteomes" id="UP000183487">
    <property type="component" value="Unassembled WGS sequence"/>
</dbReference>
<evidence type="ECO:0000313" key="2">
    <source>
        <dbReference type="EMBL" id="SDR54367.1"/>
    </source>
</evidence>